<evidence type="ECO:0000313" key="1">
    <source>
        <dbReference type="EMBL" id="UTT53751.1"/>
    </source>
</evidence>
<reference evidence="1" key="1">
    <citation type="submission" date="2022-07" db="EMBL/GenBank/DDBJ databases">
        <title>Complete genome of DND4.</title>
        <authorList>
            <person name="Cao G."/>
        </authorList>
    </citation>
    <scope>NUCLEOTIDE SEQUENCE</scope>
    <source>
        <strain evidence="1">DND4</strain>
    </source>
</reference>
<gene>
    <name evidence="1" type="ORF">NMQ05_04000</name>
</gene>
<dbReference type="Proteomes" id="UP001060245">
    <property type="component" value="Chromosome"/>
</dbReference>
<organism evidence="1 2">
    <name type="scientific">Microbacterium maritypicum</name>
    <name type="common">Microbacterium liquefaciens</name>
    <dbReference type="NCBI Taxonomy" id="33918"/>
    <lineage>
        <taxon>Bacteria</taxon>
        <taxon>Bacillati</taxon>
        <taxon>Actinomycetota</taxon>
        <taxon>Actinomycetes</taxon>
        <taxon>Micrococcales</taxon>
        <taxon>Microbacteriaceae</taxon>
        <taxon>Microbacterium</taxon>
    </lineage>
</organism>
<accession>A0ACD4B823</accession>
<evidence type="ECO:0000313" key="2">
    <source>
        <dbReference type="Proteomes" id="UP001060245"/>
    </source>
</evidence>
<name>A0ACD4B823_MICMQ</name>
<proteinExistence type="predicted"/>
<sequence>MSKNLRTIKLTGARAVATPPPAPPKLAPLTTRDREYITSRAVSLEFAKAEGWHRAGSRIGIPVHDVEGDVVNVRLHLPGATERKTINTKGQGSPTRLVGIHRLRDDDAWVVITGGEFDYAAAASAGLSAVFGSNGEASVPKVGLDALAGRRVALALDADTAGKKDAELWAAKLDPLVRELRRVALPEGTDVNDWFTAGHTADELLELVDSSPVHGQSARRDSAELLTMALAKAADGESRDDTGLWLACQLRDERYTRTEAWTIVQAYQQAVEHDKEPPYSESDAKVNLEQAWNREPRKPSGKASGKDRFPLTELGNAERFVAKFGDYCKYIAALNEWWVWDGRRWASDTTGQVDRWARQTVRAIPDEAADIEDDKLRNKFLTWARMSESRSKLENLIRLSQSEPGVTASPADFDRDHDVLNVANGVVNLRSGEFREHRIEDMLHRMSPVEYDPDAACPGFNKFLARVQPDPEMRSFLQRAAGYSATGHTTEHRFLMPYSDGRSGKSTFGGLLFAVFGMGEYAVHLRPEALAMSRFEQIPADVARLVGARYVLTGELEEGMHLNESLMKSLTGGDDPITARLLHKNPITFFPQCTIWMPTNHRPVVRGTDEGIWGRHLLVSDWVFIPESERDKELSARIKATELPGLLNWIIAGAVEWYRQGLNPPESVVAATKAYREESDLMGAFLDEVCEVSPDEQCSKSEMYAAYTDWCREGGLKPVTKIAFGRMLKKHPGSDITETRVGKAKVHTWAGVSVAVSERHYKLGRITPISAAQNAGAK</sequence>
<dbReference type="EMBL" id="CP101471">
    <property type="protein sequence ID" value="UTT53751.1"/>
    <property type="molecule type" value="Genomic_DNA"/>
</dbReference>
<keyword evidence="2" id="KW-1185">Reference proteome</keyword>
<protein>
    <submittedName>
        <fullName evidence="1">Phage/plasmid primase, P4 family</fullName>
    </submittedName>
</protein>